<dbReference type="EMBL" id="JADNRY010000023">
    <property type="protein sequence ID" value="KAF9072615.1"/>
    <property type="molecule type" value="Genomic_DNA"/>
</dbReference>
<gene>
    <name evidence="1" type="ORF">BDP27DRAFT_1360930</name>
</gene>
<accession>A0A9P5UA28</accession>
<dbReference type="OrthoDB" id="3101409at2759"/>
<evidence type="ECO:0000313" key="1">
    <source>
        <dbReference type="EMBL" id="KAF9072615.1"/>
    </source>
</evidence>
<reference evidence="1" key="1">
    <citation type="submission" date="2020-11" db="EMBL/GenBank/DDBJ databases">
        <authorList>
            <consortium name="DOE Joint Genome Institute"/>
            <person name="Ahrendt S."/>
            <person name="Riley R."/>
            <person name="Andreopoulos W."/>
            <person name="Labutti K."/>
            <person name="Pangilinan J."/>
            <person name="Ruiz-Duenas F.J."/>
            <person name="Barrasa J.M."/>
            <person name="Sanchez-Garcia M."/>
            <person name="Camarero S."/>
            <person name="Miyauchi S."/>
            <person name="Serrano A."/>
            <person name="Linde D."/>
            <person name="Babiker R."/>
            <person name="Drula E."/>
            <person name="Ayuso-Fernandez I."/>
            <person name="Pacheco R."/>
            <person name="Padilla G."/>
            <person name="Ferreira P."/>
            <person name="Barriuso J."/>
            <person name="Kellner H."/>
            <person name="Castanera R."/>
            <person name="Alfaro M."/>
            <person name="Ramirez L."/>
            <person name="Pisabarro A.G."/>
            <person name="Kuo A."/>
            <person name="Tritt A."/>
            <person name="Lipzen A."/>
            <person name="He G."/>
            <person name="Yan M."/>
            <person name="Ng V."/>
            <person name="Cullen D."/>
            <person name="Martin F."/>
            <person name="Rosso M.-N."/>
            <person name="Henrissat B."/>
            <person name="Hibbett D."/>
            <person name="Martinez A.T."/>
            <person name="Grigoriev I.V."/>
        </authorList>
    </citation>
    <scope>NUCLEOTIDE SEQUENCE</scope>
    <source>
        <strain evidence="1">AH 40177</strain>
    </source>
</reference>
<keyword evidence="2" id="KW-1185">Reference proteome</keyword>
<sequence>MNYNLFFRGNYRRISSDIYTEKVQVPELAHFTSCIILGSWNGQFNSDVGGCDKIAMSLVGGQPPPTHPPVVTDRELLGQGDYDSAVLVFYGCSPSPKVRQVIVTNEGDFAADIAVTGEFFGIELGPIEAKAKDVVFDLANAVYLVSFSKSYSIVDTDFDKIQVRVWISTYANQEDPTWLVFNKYSDNEAVYIVGGDANDPTISFKGLRGPIGAIET</sequence>
<comment type="caution">
    <text evidence="1">The sequence shown here is derived from an EMBL/GenBank/DDBJ whole genome shotgun (WGS) entry which is preliminary data.</text>
</comment>
<dbReference type="AlphaFoldDB" id="A0A9P5UA28"/>
<name>A0A9P5UA28_9AGAR</name>
<evidence type="ECO:0000313" key="2">
    <source>
        <dbReference type="Proteomes" id="UP000772434"/>
    </source>
</evidence>
<organism evidence="1 2">
    <name type="scientific">Rhodocollybia butyracea</name>
    <dbReference type="NCBI Taxonomy" id="206335"/>
    <lineage>
        <taxon>Eukaryota</taxon>
        <taxon>Fungi</taxon>
        <taxon>Dikarya</taxon>
        <taxon>Basidiomycota</taxon>
        <taxon>Agaricomycotina</taxon>
        <taxon>Agaricomycetes</taxon>
        <taxon>Agaricomycetidae</taxon>
        <taxon>Agaricales</taxon>
        <taxon>Marasmiineae</taxon>
        <taxon>Omphalotaceae</taxon>
        <taxon>Rhodocollybia</taxon>
    </lineage>
</organism>
<protein>
    <submittedName>
        <fullName evidence="1">Uncharacterized protein</fullName>
    </submittedName>
</protein>
<proteinExistence type="predicted"/>
<dbReference type="Proteomes" id="UP000772434">
    <property type="component" value="Unassembled WGS sequence"/>
</dbReference>